<dbReference type="PROSITE" id="PS51450">
    <property type="entry name" value="LRR"/>
    <property type="match status" value="1"/>
</dbReference>
<comment type="similarity">
    <text evidence="3">Belongs to the ANP32 family.</text>
</comment>
<dbReference type="InterPro" id="IPR032675">
    <property type="entry name" value="LRR_dom_sf"/>
</dbReference>
<dbReference type="PANTHER" id="PTHR11375">
    <property type="entry name" value="ACIDIC LEUCINE-RICH NUCLEAR PHOSPHOPROTEIN 32"/>
    <property type="match status" value="1"/>
</dbReference>
<accession>A0A915CVX3</accession>
<dbReference type="Gene3D" id="3.80.10.10">
    <property type="entry name" value="Ribonuclease Inhibitor"/>
    <property type="match status" value="2"/>
</dbReference>
<keyword evidence="2" id="KW-0677">Repeat</keyword>
<evidence type="ECO:0000256" key="4">
    <source>
        <dbReference type="SAM" id="MobiDB-lite"/>
    </source>
</evidence>
<sequence>MEARIELELRGKKPSELVDLLLDNCKATKISGLSDEFTSLTTMSLINVGLTTLVENCPRLYHVNLCANKIKDIESLAPLKKLEELAALDLFDCDLKYLDGFDIHDIEADLSDDGEGEDGMDDEEEEADLSDEEEEGVESGDENGLAYLDSSKAVQDEDESEDFVANGNGATKNVEQKGSKPARGTKRQHEQGEEEENDEESEEPAAKSSA</sequence>
<protein>
    <submittedName>
        <fullName evidence="6">Acidic leucine-rich nuclear phosphoprotein 32 family member E</fullName>
    </submittedName>
</protein>
<evidence type="ECO:0000256" key="2">
    <source>
        <dbReference type="ARBA" id="ARBA00022737"/>
    </source>
</evidence>
<reference evidence="6" key="1">
    <citation type="submission" date="2022-11" db="UniProtKB">
        <authorList>
            <consortium name="WormBaseParasite"/>
        </authorList>
    </citation>
    <scope>IDENTIFICATION</scope>
</reference>
<dbReference type="AlphaFoldDB" id="A0A915CVX3"/>
<evidence type="ECO:0000256" key="1">
    <source>
        <dbReference type="ARBA" id="ARBA00022614"/>
    </source>
</evidence>
<dbReference type="InterPro" id="IPR045081">
    <property type="entry name" value="AN32"/>
</dbReference>
<feature type="compositionally biased region" description="Acidic residues" evidence="4">
    <location>
        <begin position="108"/>
        <end position="141"/>
    </location>
</feature>
<dbReference type="WBParaSite" id="jg12920">
    <property type="protein sequence ID" value="jg12920"/>
    <property type="gene ID" value="jg12920"/>
</dbReference>
<evidence type="ECO:0000256" key="3">
    <source>
        <dbReference type="ARBA" id="ARBA00025777"/>
    </source>
</evidence>
<dbReference type="GO" id="GO:0042393">
    <property type="term" value="F:histone binding"/>
    <property type="evidence" value="ECO:0007669"/>
    <property type="project" value="TreeGrafter"/>
</dbReference>
<evidence type="ECO:0000313" key="6">
    <source>
        <dbReference type="WBParaSite" id="jg12920"/>
    </source>
</evidence>
<dbReference type="PANTHER" id="PTHR11375:SF0">
    <property type="entry name" value="ACIDIC LEUCINE-RICH NUCLEAR PHOSPHOPROTEIN 32 FAMILY MEMBER A"/>
    <property type="match status" value="1"/>
</dbReference>
<dbReference type="SUPFAM" id="SSF52058">
    <property type="entry name" value="L domain-like"/>
    <property type="match status" value="1"/>
</dbReference>
<keyword evidence="1" id="KW-0433">Leucine-rich repeat</keyword>
<name>A0A915CVX3_9BILA</name>
<evidence type="ECO:0000313" key="5">
    <source>
        <dbReference type="Proteomes" id="UP000887574"/>
    </source>
</evidence>
<feature type="compositionally biased region" description="Acidic residues" evidence="4">
    <location>
        <begin position="192"/>
        <end position="203"/>
    </location>
</feature>
<proteinExistence type="inferred from homology"/>
<feature type="region of interest" description="Disordered" evidence="4">
    <location>
        <begin position="108"/>
        <end position="210"/>
    </location>
</feature>
<keyword evidence="5" id="KW-1185">Reference proteome</keyword>
<dbReference type="Proteomes" id="UP000887574">
    <property type="component" value="Unplaced"/>
</dbReference>
<dbReference type="InterPro" id="IPR001611">
    <property type="entry name" value="Leu-rich_rpt"/>
</dbReference>
<dbReference type="GO" id="GO:0005634">
    <property type="term" value="C:nucleus"/>
    <property type="evidence" value="ECO:0007669"/>
    <property type="project" value="TreeGrafter"/>
</dbReference>
<organism evidence="5 6">
    <name type="scientific">Ditylenchus dipsaci</name>
    <dbReference type="NCBI Taxonomy" id="166011"/>
    <lineage>
        <taxon>Eukaryota</taxon>
        <taxon>Metazoa</taxon>
        <taxon>Ecdysozoa</taxon>
        <taxon>Nematoda</taxon>
        <taxon>Chromadorea</taxon>
        <taxon>Rhabditida</taxon>
        <taxon>Tylenchina</taxon>
        <taxon>Tylenchomorpha</taxon>
        <taxon>Sphaerularioidea</taxon>
        <taxon>Anguinidae</taxon>
        <taxon>Anguininae</taxon>
        <taxon>Ditylenchus</taxon>
    </lineage>
</organism>